<sequence length="224" mass="24068">MASEMVLHNNVSSDHTHQNPNLAITTTAAAAPPANTTESAVKTQLAHPRKRALPTSSSSSKDRHTKVNGRGRRVRMPALCAARIFQLTRELGHRSDGETIEWLLRQAEQSIYEATGTGTIPAVAISSTAGNTPIESSPASMSCRVHPVSSGGVHGMYVAAAAPPPPSCRLDLCQPRGLQYAGNGYAENGYRHMPFTALLLQPAAPAAEEVEERRRQEEVIRDSQ</sequence>
<name>A0AAD9XEW0_9ROSI</name>
<dbReference type="PANTHER" id="PTHR31072:SF91">
    <property type="entry name" value="TRANSCRIPTION FACTOR TCP6"/>
    <property type="match status" value="1"/>
</dbReference>
<proteinExistence type="predicted"/>
<dbReference type="GO" id="GO:0043565">
    <property type="term" value="F:sequence-specific DNA binding"/>
    <property type="evidence" value="ECO:0007669"/>
    <property type="project" value="TreeGrafter"/>
</dbReference>
<dbReference type="InterPro" id="IPR005333">
    <property type="entry name" value="Transcription_factor_TCP"/>
</dbReference>
<feature type="region of interest" description="Disordered" evidence="6">
    <location>
        <begin position="205"/>
        <end position="224"/>
    </location>
</feature>
<evidence type="ECO:0000256" key="2">
    <source>
        <dbReference type="ARBA" id="ARBA00023015"/>
    </source>
</evidence>
<feature type="compositionally biased region" description="Basic and acidic residues" evidence="6">
    <location>
        <begin position="211"/>
        <end position="224"/>
    </location>
</feature>
<dbReference type="GO" id="GO:0005634">
    <property type="term" value="C:nucleus"/>
    <property type="evidence" value="ECO:0007669"/>
    <property type="project" value="UniProtKB-SubCell"/>
</dbReference>
<comment type="subcellular location">
    <subcellularLocation>
        <location evidence="1">Nucleus</location>
    </subcellularLocation>
</comment>
<dbReference type="AlphaFoldDB" id="A0AAD9XEW0"/>
<protein>
    <recommendedName>
        <fullName evidence="7">TCP domain-containing protein</fullName>
    </recommendedName>
</protein>
<dbReference type="PANTHER" id="PTHR31072">
    <property type="entry name" value="TRANSCRIPTION FACTOR TCP4-RELATED"/>
    <property type="match status" value="1"/>
</dbReference>
<organism evidence="8 9">
    <name type="scientific">Dipteronia dyeriana</name>
    <dbReference type="NCBI Taxonomy" id="168575"/>
    <lineage>
        <taxon>Eukaryota</taxon>
        <taxon>Viridiplantae</taxon>
        <taxon>Streptophyta</taxon>
        <taxon>Embryophyta</taxon>
        <taxon>Tracheophyta</taxon>
        <taxon>Spermatophyta</taxon>
        <taxon>Magnoliopsida</taxon>
        <taxon>eudicotyledons</taxon>
        <taxon>Gunneridae</taxon>
        <taxon>Pentapetalae</taxon>
        <taxon>rosids</taxon>
        <taxon>malvids</taxon>
        <taxon>Sapindales</taxon>
        <taxon>Sapindaceae</taxon>
        <taxon>Hippocastanoideae</taxon>
        <taxon>Acereae</taxon>
        <taxon>Dipteronia</taxon>
    </lineage>
</organism>
<dbReference type="InterPro" id="IPR017887">
    <property type="entry name" value="TF_TCP_subgr"/>
</dbReference>
<comment type="caution">
    <text evidence="8">The sequence shown here is derived from an EMBL/GenBank/DDBJ whole genome shotgun (WGS) entry which is preliminary data.</text>
</comment>
<gene>
    <name evidence="8" type="ORF">Ddye_011150</name>
</gene>
<accession>A0AAD9XEW0</accession>
<evidence type="ECO:0000313" key="9">
    <source>
        <dbReference type="Proteomes" id="UP001280121"/>
    </source>
</evidence>
<feature type="region of interest" description="Disordered" evidence="6">
    <location>
        <begin position="30"/>
        <end position="71"/>
    </location>
</feature>
<evidence type="ECO:0000256" key="5">
    <source>
        <dbReference type="ARBA" id="ARBA00023242"/>
    </source>
</evidence>
<dbReference type="Proteomes" id="UP001280121">
    <property type="component" value="Unassembled WGS sequence"/>
</dbReference>
<evidence type="ECO:0000313" key="8">
    <source>
        <dbReference type="EMBL" id="KAK2658098.1"/>
    </source>
</evidence>
<dbReference type="EMBL" id="JANJYI010000003">
    <property type="protein sequence ID" value="KAK2658098.1"/>
    <property type="molecule type" value="Genomic_DNA"/>
</dbReference>
<dbReference type="GO" id="GO:0003700">
    <property type="term" value="F:DNA-binding transcription factor activity"/>
    <property type="evidence" value="ECO:0007669"/>
    <property type="project" value="InterPro"/>
</dbReference>
<keyword evidence="5" id="KW-0539">Nucleus</keyword>
<reference evidence="8" key="1">
    <citation type="journal article" date="2023" name="Plant J.">
        <title>Genome sequences and population genomics provide insights into the demographic history, inbreeding, and mutation load of two 'living fossil' tree species of Dipteronia.</title>
        <authorList>
            <person name="Feng Y."/>
            <person name="Comes H.P."/>
            <person name="Chen J."/>
            <person name="Zhu S."/>
            <person name="Lu R."/>
            <person name="Zhang X."/>
            <person name="Li P."/>
            <person name="Qiu J."/>
            <person name="Olsen K.M."/>
            <person name="Qiu Y."/>
        </authorList>
    </citation>
    <scope>NUCLEOTIDE SEQUENCE</scope>
    <source>
        <strain evidence="8">KIB01</strain>
    </source>
</reference>
<feature type="domain" description="TCP" evidence="7">
    <location>
        <begin position="60"/>
        <end position="114"/>
    </location>
</feature>
<keyword evidence="9" id="KW-1185">Reference proteome</keyword>
<evidence type="ECO:0000256" key="6">
    <source>
        <dbReference type="SAM" id="MobiDB-lite"/>
    </source>
</evidence>
<evidence type="ECO:0000256" key="3">
    <source>
        <dbReference type="ARBA" id="ARBA00023125"/>
    </source>
</evidence>
<evidence type="ECO:0000259" key="7">
    <source>
        <dbReference type="PROSITE" id="PS51369"/>
    </source>
</evidence>
<dbReference type="PROSITE" id="PS51369">
    <property type="entry name" value="TCP"/>
    <property type="match status" value="1"/>
</dbReference>
<evidence type="ECO:0000256" key="4">
    <source>
        <dbReference type="ARBA" id="ARBA00023163"/>
    </source>
</evidence>
<keyword evidence="4" id="KW-0804">Transcription</keyword>
<evidence type="ECO:0000256" key="1">
    <source>
        <dbReference type="ARBA" id="ARBA00004123"/>
    </source>
</evidence>
<keyword evidence="3" id="KW-0238">DNA-binding</keyword>
<keyword evidence="2" id="KW-0805">Transcription regulation</keyword>
<dbReference type="Pfam" id="PF03634">
    <property type="entry name" value="TCP"/>
    <property type="match status" value="1"/>
</dbReference>